<dbReference type="OrthoDB" id="2408387at2759"/>
<keyword evidence="3" id="KW-1185">Reference proteome</keyword>
<accession>A0A9N9AR85</accession>
<evidence type="ECO:0000256" key="1">
    <source>
        <dbReference type="SAM" id="MobiDB-lite"/>
    </source>
</evidence>
<protein>
    <submittedName>
        <fullName evidence="2">9668_t:CDS:1</fullName>
    </submittedName>
</protein>
<dbReference type="AlphaFoldDB" id="A0A9N9AR85"/>
<feature type="non-terminal residue" evidence="2">
    <location>
        <position position="1"/>
    </location>
</feature>
<evidence type="ECO:0000313" key="2">
    <source>
        <dbReference type="EMBL" id="CAG8538718.1"/>
    </source>
</evidence>
<proteinExistence type="predicted"/>
<reference evidence="2" key="1">
    <citation type="submission" date="2021-06" db="EMBL/GenBank/DDBJ databases">
        <authorList>
            <person name="Kallberg Y."/>
            <person name="Tangrot J."/>
            <person name="Rosling A."/>
        </authorList>
    </citation>
    <scope>NUCLEOTIDE SEQUENCE</scope>
    <source>
        <strain evidence="2">IN212</strain>
    </source>
</reference>
<feature type="region of interest" description="Disordered" evidence="1">
    <location>
        <begin position="33"/>
        <end position="57"/>
    </location>
</feature>
<evidence type="ECO:0000313" key="3">
    <source>
        <dbReference type="Proteomes" id="UP000789396"/>
    </source>
</evidence>
<gene>
    <name evidence="2" type="ORF">RFULGI_LOCUS4123</name>
</gene>
<feature type="compositionally biased region" description="Acidic residues" evidence="1">
    <location>
        <begin position="42"/>
        <end position="57"/>
    </location>
</feature>
<dbReference type="EMBL" id="CAJVPZ010003958">
    <property type="protein sequence ID" value="CAG8538718.1"/>
    <property type="molecule type" value="Genomic_DNA"/>
</dbReference>
<sequence length="57" mass="6635">PTQHQRDIELLDPTDNGLDDSYEEIFVEDTNDELLENYSNIEETDSETDNEVDSENE</sequence>
<name>A0A9N9AR85_9GLOM</name>
<comment type="caution">
    <text evidence="2">The sequence shown here is derived from an EMBL/GenBank/DDBJ whole genome shotgun (WGS) entry which is preliminary data.</text>
</comment>
<dbReference type="Proteomes" id="UP000789396">
    <property type="component" value="Unassembled WGS sequence"/>
</dbReference>
<organism evidence="2 3">
    <name type="scientific">Racocetra fulgida</name>
    <dbReference type="NCBI Taxonomy" id="60492"/>
    <lineage>
        <taxon>Eukaryota</taxon>
        <taxon>Fungi</taxon>
        <taxon>Fungi incertae sedis</taxon>
        <taxon>Mucoromycota</taxon>
        <taxon>Glomeromycotina</taxon>
        <taxon>Glomeromycetes</taxon>
        <taxon>Diversisporales</taxon>
        <taxon>Gigasporaceae</taxon>
        <taxon>Racocetra</taxon>
    </lineage>
</organism>